<reference evidence="6" key="1">
    <citation type="submission" date="2021-03" db="EMBL/GenBank/DDBJ databases">
        <title>Acanthopleuribacteraceae sp. M133.</title>
        <authorList>
            <person name="Wang G."/>
        </authorList>
    </citation>
    <scope>NUCLEOTIDE SEQUENCE</scope>
    <source>
        <strain evidence="6">M133</strain>
    </source>
</reference>
<dbReference type="SUPFAM" id="SSF53686">
    <property type="entry name" value="Tryptophan synthase beta subunit-like PLP-dependent enzymes"/>
    <property type="match status" value="1"/>
</dbReference>
<dbReference type="CDD" id="cd04608">
    <property type="entry name" value="CBS_pair_CBS"/>
    <property type="match status" value="1"/>
</dbReference>
<dbReference type="EMBL" id="CP071793">
    <property type="protein sequence ID" value="QTD49890.1"/>
    <property type="molecule type" value="Genomic_DNA"/>
</dbReference>
<proteinExistence type="inferred from homology"/>
<keyword evidence="3" id="KW-0663">Pyridoxal phosphate</keyword>
<dbReference type="Proteomes" id="UP000663929">
    <property type="component" value="Chromosome"/>
</dbReference>
<feature type="domain" description="CBS" evidence="5">
    <location>
        <begin position="338"/>
        <end position="394"/>
    </location>
</feature>
<organism evidence="6 7">
    <name type="scientific">Sulfidibacter corallicola</name>
    <dbReference type="NCBI Taxonomy" id="2818388"/>
    <lineage>
        <taxon>Bacteria</taxon>
        <taxon>Pseudomonadati</taxon>
        <taxon>Acidobacteriota</taxon>
        <taxon>Holophagae</taxon>
        <taxon>Acanthopleuribacterales</taxon>
        <taxon>Acanthopleuribacteraceae</taxon>
        <taxon>Sulfidibacter</taxon>
    </lineage>
</organism>
<dbReference type="InterPro" id="IPR000644">
    <property type="entry name" value="CBS_dom"/>
</dbReference>
<dbReference type="Pfam" id="PF00291">
    <property type="entry name" value="PALP"/>
    <property type="match status" value="1"/>
</dbReference>
<dbReference type="InterPro" id="IPR046353">
    <property type="entry name" value="CBS_C"/>
</dbReference>
<evidence type="ECO:0000256" key="2">
    <source>
        <dbReference type="ARBA" id="ARBA00007103"/>
    </source>
</evidence>
<evidence type="ECO:0000256" key="1">
    <source>
        <dbReference type="ARBA" id="ARBA00001933"/>
    </source>
</evidence>
<dbReference type="KEGG" id="scor:J3U87_30275"/>
<gene>
    <name evidence="6" type="ORF">J3U87_30275</name>
</gene>
<dbReference type="Gene3D" id="3.40.50.1100">
    <property type="match status" value="2"/>
</dbReference>
<evidence type="ECO:0000256" key="4">
    <source>
        <dbReference type="PROSITE-ProRule" id="PRU00703"/>
    </source>
</evidence>
<dbReference type="FunFam" id="3.40.50.1100:FF:000003">
    <property type="entry name" value="Cystathionine beta-synthase"/>
    <property type="match status" value="1"/>
</dbReference>
<dbReference type="AlphaFoldDB" id="A0A8A4TK18"/>
<dbReference type="PANTHER" id="PTHR10314">
    <property type="entry name" value="CYSTATHIONINE BETA-SYNTHASE"/>
    <property type="match status" value="1"/>
</dbReference>
<keyword evidence="4" id="KW-0129">CBS domain</keyword>
<name>A0A8A4TK18_SULCO</name>
<evidence type="ECO:0000313" key="6">
    <source>
        <dbReference type="EMBL" id="QTD49890.1"/>
    </source>
</evidence>
<dbReference type="PROSITE" id="PS51371">
    <property type="entry name" value="CBS"/>
    <property type="match status" value="1"/>
</dbReference>
<evidence type="ECO:0000259" key="5">
    <source>
        <dbReference type="PROSITE" id="PS51371"/>
    </source>
</evidence>
<dbReference type="GO" id="GO:0006535">
    <property type="term" value="P:cysteine biosynthetic process from serine"/>
    <property type="evidence" value="ECO:0007669"/>
    <property type="project" value="InterPro"/>
</dbReference>
<comment type="similarity">
    <text evidence="2">Belongs to the cysteine synthase/cystathionine beta-synthase family.</text>
</comment>
<dbReference type="CDD" id="cd01561">
    <property type="entry name" value="CBS_like"/>
    <property type="match status" value="1"/>
</dbReference>
<keyword evidence="7" id="KW-1185">Reference proteome</keyword>
<evidence type="ECO:0000313" key="7">
    <source>
        <dbReference type="Proteomes" id="UP000663929"/>
    </source>
</evidence>
<comment type="cofactor">
    <cofactor evidence="1">
        <name>pyridoxal 5'-phosphate</name>
        <dbReference type="ChEBI" id="CHEBI:597326"/>
    </cofactor>
</comment>
<dbReference type="Pfam" id="PF00571">
    <property type="entry name" value="CBS"/>
    <property type="match status" value="2"/>
</dbReference>
<dbReference type="InterPro" id="IPR001216">
    <property type="entry name" value="P-phosphate_BS"/>
</dbReference>
<dbReference type="GO" id="GO:0016765">
    <property type="term" value="F:transferase activity, transferring alkyl or aryl (other than methyl) groups"/>
    <property type="evidence" value="ECO:0007669"/>
    <property type="project" value="UniProtKB-ARBA"/>
</dbReference>
<dbReference type="SUPFAM" id="SSF54631">
    <property type="entry name" value="CBS-domain pair"/>
    <property type="match status" value="1"/>
</dbReference>
<protein>
    <submittedName>
        <fullName evidence="6">Cystathionine beta-synthase</fullName>
    </submittedName>
</protein>
<sequence length="455" mass="50575">MIHDNILSLIGNTPLVHIKNIDTGPCELYVKLESQNPGGSIKDRIGLVMIEAAEREGKIKPGGTIIEATAGNTGLGLALVAAQKGYKLKVVVPDKMSKEKIGHLRAMGAEVVLTRSDVQKGHPEYYQDLAEKLDAETENSFYINQFANPHNPNAHENWTAKEIWDQMDHSLDAVVVGVGTSGTLTGLSRFFAREASHVELVIADPVGSILTEYVTTGHLKKAGSWMIEGIGEDFIPPIADLSRVKSAFSVSDREAFLAARELLEKEGIFGGSSTGALLHAALTWCRKQTEPKRVVTFCCDNGNKYLSKMYNNFWMHDQGLMERKQFGDLRDIIGRLHDERATVTISPDEPLSTAHKRMILHEISQLPVLEENKLVGILDESDLLLAVVHDPGAFGKPVKDHMVTDLKWVPTTATIDDLMPMFRKGHVAIVRDEEDRFWGMITQIDLINYLRRKYS</sequence>
<dbReference type="InterPro" id="IPR046342">
    <property type="entry name" value="CBS_dom_sf"/>
</dbReference>
<dbReference type="InterPro" id="IPR036052">
    <property type="entry name" value="TrpB-like_PALP_sf"/>
</dbReference>
<dbReference type="InterPro" id="IPR050214">
    <property type="entry name" value="Cys_Synth/Cystath_Beta-Synth"/>
</dbReference>
<dbReference type="PROSITE" id="PS00901">
    <property type="entry name" value="CYS_SYNTHASE"/>
    <property type="match status" value="1"/>
</dbReference>
<dbReference type="RefSeq" id="WP_237379522.1">
    <property type="nucleotide sequence ID" value="NZ_CP071793.1"/>
</dbReference>
<evidence type="ECO:0000256" key="3">
    <source>
        <dbReference type="ARBA" id="ARBA00022898"/>
    </source>
</evidence>
<dbReference type="InterPro" id="IPR001926">
    <property type="entry name" value="TrpB-like_PALP"/>
</dbReference>
<dbReference type="SMART" id="SM00116">
    <property type="entry name" value="CBS"/>
    <property type="match status" value="2"/>
</dbReference>
<dbReference type="Gene3D" id="3.10.580.10">
    <property type="entry name" value="CBS-domain"/>
    <property type="match status" value="1"/>
</dbReference>
<accession>A0A8A4TK18</accession>